<dbReference type="AlphaFoldDB" id="A0A2M6UIM7"/>
<organism evidence="2 3">
    <name type="scientific">Bradyrhizobium nitroreducens</name>
    <dbReference type="NCBI Taxonomy" id="709803"/>
    <lineage>
        <taxon>Bacteria</taxon>
        <taxon>Pseudomonadati</taxon>
        <taxon>Pseudomonadota</taxon>
        <taxon>Alphaproteobacteria</taxon>
        <taxon>Hyphomicrobiales</taxon>
        <taxon>Nitrobacteraceae</taxon>
        <taxon>Bradyrhizobium</taxon>
    </lineage>
</organism>
<comment type="caution">
    <text evidence="2">The sequence shown here is derived from an EMBL/GenBank/DDBJ whole genome shotgun (WGS) entry which is preliminary data.</text>
</comment>
<evidence type="ECO:0000313" key="2">
    <source>
        <dbReference type="EMBL" id="PIT04470.1"/>
    </source>
</evidence>
<name>A0A2M6UIM7_9BRAD</name>
<dbReference type="Proteomes" id="UP000228930">
    <property type="component" value="Unassembled WGS sequence"/>
</dbReference>
<feature type="region of interest" description="Disordered" evidence="1">
    <location>
        <begin position="44"/>
        <end position="80"/>
    </location>
</feature>
<dbReference type="EMBL" id="LFJC01000003">
    <property type="protein sequence ID" value="PIT04470.1"/>
    <property type="molecule type" value="Genomic_DNA"/>
</dbReference>
<reference evidence="2 3" key="1">
    <citation type="submission" date="2015-06" db="EMBL/GenBank/DDBJ databases">
        <title>Comparative genome analysis of nirS-carrying Bradyrhizobium sp. strains.</title>
        <authorList>
            <person name="Ishii S."/>
            <person name="Jang J."/>
            <person name="Nishizawa T."/>
            <person name="Senoo K."/>
        </authorList>
    </citation>
    <scope>NUCLEOTIDE SEQUENCE [LARGE SCALE GENOMIC DNA]</scope>
    <source>
        <strain evidence="2 3">TSA1</strain>
    </source>
</reference>
<sequence>MVEANVTMRELAIEAMAMRNRGSEPSEIRLFVYKGVNALVLQDRTPMTEHDNPPDGWEMRRPATGEVITYGPNGYSYRPN</sequence>
<gene>
    <name evidence="2" type="ORF">TSA1_29715</name>
</gene>
<keyword evidence="3" id="KW-1185">Reference proteome</keyword>
<protein>
    <submittedName>
        <fullName evidence="2">Uncharacterized protein</fullName>
    </submittedName>
</protein>
<evidence type="ECO:0000313" key="3">
    <source>
        <dbReference type="Proteomes" id="UP000228930"/>
    </source>
</evidence>
<accession>A0A2M6UIM7</accession>
<evidence type="ECO:0000256" key="1">
    <source>
        <dbReference type="SAM" id="MobiDB-lite"/>
    </source>
</evidence>
<proteinExistence type="predicted"/>
<feature type="compositionally biased region" description="Basic and acidic residues" evidence="1">
    <location>
        <begin position="46"/>
        <end position="63"/>
    </location>
</feature>